<dbReference type="InterPro" id="IPR005706">
    <property type="entry name" value="Ribosomal_uS2_bac/mit/plastid"/>
</dbReference>
<evidence type="ECO:0000256" key="4">
    <source>
        <dbReference type="ARBA" id="ARBA00035256"/>
    </source>
</evidence>
<evidence type="ECO:0000256" key="2">
    <source>
        <dbReference type="ARBA" id="ARBA00022980"/>
    </source>
</evidence>
<reference evidence="8 9" key="1">
    <citation type="submission" date="2023-07" db="EMBL/GenBank/DDBJ databases">
        <title>Genomic Encyclopedia of Type Strains, Phase IV (KMG-IV): sequencing the most valuable type-strain genomes for metagenomic binning, comparative biology and taxonomic classification.</title>
        <authorList>
            <person name="Goeker M."/>
        </authorList>
    </citation>
    <scope>NUCLEOTIDE SEQUENCE [LARGE SCALE GENOMIC DNA]</scope>
    <source>
        <strain evidence="8 9">DSM 11549</strain>
    </source>
</reference>
<evidence type="ECO:0000313" key="8">
    <source>
        <dbReference type="EMBL" id="MDQ0327317.1"/>
    </source>
</evidence>
<dbReference type="RefSeq" id="WP_307155371.1">
    <property type="nucleotide sequence ID" value="NZ_JAUSUK010000002.1"/>
</dbReference>
<dbReference type="GO" id="GO:0005840">
    <property type="term" value="C:ribosome"/>
    <property type="evidence" value="ECO:0007669"/>
    <property type="project" value="UniProtKB-KW"/>
</dbReference>
<dbReference type="PANTHER" id="PTHR12534">
    <property type="entry name" value="30S RIBOSOMAL PROTEIN S2 PROKARYOTIC AND ORGANELLAR"/>
    <property type="match status" value="1"/>
</dbReference>
<dbReference type="InterPro" id="IPR001865">
    <property type="entry name" value="Ribosomal_uS2"/>
</dbReference>
<comment type="similarity">
    <text evidence="1 5 6">Belongs to the universal ribosomal protein uS2 family.</text>
</comment>
<evidence type="ECO:0000256" key="7">
    <source>
        <dbReference type="SAM" id="MobiDB-lite"/>
    </source>
</evidence>
<keyword evidence="2 5" id="KW-0689">Ribosomal protein</keyword>
<keyword evidence="9" id="KW-1185">Reference proteome</keyword>
<dbReference type="Gene3D" id="1.10.150.20">
    <property type="entry name" value="5' to 3' exonuclease, C-terminal subdomain"/>
    <property type="match status" value="1"/>
</dbReference>
<dbReference type="Gene3D" id="3.40.50.10490">
    <property type="entry name" value="Glucose-6-phosphate isomerase like protein, domain 1"/>
    <property type="match status" value="1"/>
</dbReference>
<dbReference type="PRINTS" id="PR00395">
    <property type="entry name" value="RIBOSOMALS2"/>
</dbReference>
<comment type="caution">
    <text evidence="8">The sequence shown here is derived from an EMBL/GenBank/DDBJ whole genome shotgun (WGS) entry which is preliminary data.</text>
</comment>
<evidence type="ECO:0000256" key="3">
    <source>
        <dbReference type="ARBA" id="ARBA00023274"/>
    </source>
</evidence>
<evidence type="ECO:0000256" key="5">
    <source>
        <dbReference type="HAMAP-Rule" id="MF_00291"/>
    </source>
</evidence>
<evidence type="ECO:0000313" key="9">
    <source>
        <dbReference type="Proteomes" id="UP001230253"/>
    </source>
</evidence>
<sequence>MALPDISMRQLLEAGVHFGHQSHRWNPKMAPYIFGERNNIHIIDLAQTVPMFYRALQAVSDVVAQGGRVLFVGTKRQASEVVADSARRCAQYYVNSRWLGGMLTNWKTISNSIQRLKTLESMLEEGVQGLTKKERLSLTRERDKLERALGGIKDMGGIPDLLFVIDTNKESIAVAEARRLNIPVAAVVDSNSDPQGISYPIPGNDDAGRALALYCDLVTRAVLDGISRGQGDMGVDIGASEEVNEAALDDASFGGEVPEAGPVTEESAANRDVLVAAEAEAANPDPESSVQTDKAPPSPGKAGDVEPLFARPEGDADDLKKINGVGPVLEQKLNQLGITRYAQIAGLDQADTQRLDAALGSAGRVEREDWIAQATALVKEQEAAA</sequence>
<keyword evidence="3 5" id="KW-0687">Ribonucleoprotein</keyword>
<protein>
    <recommendedName>
        <fullName evidence="4 5">Small ribosomal subunit protein uS2</fullName>
    </recommendedName>
</protein>
<dbReference type="PROSITE" id="PS00962">
    <property type="entry name" value="RIBOSOMAL_S2_1"/>
    <property type="match status" value="1"/>
</dbReference>
<proteinExistence type="inferred from homology"/>
<dbReference type="InterPro" id="IPR018130">
    <property type="entry name" value="Ribosomal_uS2_CS"/>
</dbReference>
<dbReference type="Pfam" id="PF00318">
    <property type="entry name" value="Ribosomal_S2"/>
    <property type="match status" value="1"/>
</dbReference>
<dbReference type="Proteomes" id="UP001230253">
    <property type="component" value="Unassembled WGS sequence"/>
</dbReference>
<dbReference type="HAMAP" id="MF_00291_B">
    <property type="entry name" value="Ribosomal_uS2_B"/>
    <property type="match status" value="1"/>
</dbReference>
<feature type="region of interest" description="Disordered" evidence="7">
    <location>
        <begin position="280"/>
        <end position="317"/>
    </location>
</feature>
<gene>
    <name evidence="5" type="primary">rpsB</name>
    <name evidence="8" type="ORF">J2R99_003186</name>
</gene>
<dbReference type="SUPFAM" id="SSF52313">
    <property type="entry name" value="Ribosomal protein S2"/>
    <property type="match status" value="1"/>
</dbReference>
<evidence type="ECO:0000256" key="1">
    <source>
        <dbReference type="ARBA" id="ARBA00006242"/>
    </source>
</evidence>
<dbReference type="NCBIfam" id="TIGR01011">
    <property type="entry name" value="rpsB_bact"/>
    <property type="match status" value="1"/>
</dbReference>
<organism evidence="8 9">
    <name type="scientific">Rhodopseudomonas julia</name>
    <dbReference type="NCBI Taxonomy" id="200617"/>
    <lineage>
        <taxon>Bacteria</taxon>
        <taxon>Pseudomonadati</taxon>
        <taxon>Pseudomonadota</taxon>
        <taxon>Alphaproteobacteria</taxon>
        <taxon>Hyphomicrobiales</taxon>
        <taxon>Nitrobacteraceae</taxon>
        <taxon>Rhodopseudomonas</taxon>
    </lineage>
</organism>
<dbReference type="NCBIfam" id="NF008966">
    <property type="entry name" value="PRK12311.1"/>
    <property type="match status" value="1"/>
</dbReference>
<name>A0ABU0CAU8_9BRAD</name>
<dbReference type="PANTHER" id="PTHR12534:SF0">
    <property type="entry name" value="SMALL RIBOSOMAL SUBUNIT PROTEIN US2M"/>
    <property type="match status" value="1"/>
</dbReference>
<accession>A0ABU0CAU8</accession>
<evidence type="ECO:0000256" key="6">
    <source>
        <dbReference type="RuleBase" id="RU003631"/>
    </source>
</evidence>
<dbReference type="PROSITE" id="PS00963">
    <property type="entry name" value="RIBOSOMAL_S2_2"/>
    <property type="match status" value="1"/>
</dbReference>
<dbReference type="EMBL" id="JAUSUK010000002">
    <property type="protein sequence ID" value="MDQ0327317.1"/>
    <property type="molecule type" value="Genomic_DNA"/>
</dbReference>
<dbReference type="CDD" id="cd01425">
    <property type="entry name" value="RPS2"/>
    <property type="match status" value="1"/>
</dbReference>
<dbReference type="InterPro" id="IPR023591">
    <property type="entry name" value="Ribosomal_uS2_flav_dom_sf"/>
</dbReference>
<dbReference type="Gene3D" id="1.10.287.610">
    <property type="entry name" value="Helix hairpin bin"/>
    <property type="match status" value="1"/>
</dbReference>